<sequence>MAKTYPNYAIYLLHPIYRFQISISRLLSKLDSFHQQHHTLLQSICLFTLQYKTLISLSLSSFSLINSSLAWMSVSSPRSAEEKGCSRGGEKKPLYEIRVAAPRSLRKRKMNRTMVNESL</sequence>
<protein>
    <submittedName>
        <fullName evidence="1">Uncharacterized protein</fullName>
    </submittedName>
</protein>
<evidence type="ECO:0000313" key="1">
    <source>
        <dbReference type="EMBL" id="ESQ44528.1"/>
    </source>
</evidence>
<dbReference type="AlphaFoldDB" id="V4LXC1"/>
<evidence type="ECO:0000313" key="2">
    <source>
        <dbReference type="Proteomes" id="UP000030689"/>
    </source>
</evidence>
<accession>V4LXC1</accession>
<organism evidence="1 2">
    <name type="scientific">Eutrema salsugineum</name>
    <name type="common">Saltwater cress</name>
    <name type="synonym">Sisymbrium salsugineum</name>
    <dbReference type="NCBI Taxonomy" id="72664"/>
    <lineage>
        <taxon>Eukaryota</taxon>
        <taxon>Viridiplantae</taxon>
        <taxon>Streptophyta</taxon>
        <taxon>Embryophyta</taxon>
        <taxon>Tracheophyta</taxon>
        <taxon>Spermatophyta</taxon>
        <taxon>Magnoliopsida</taxon>
        <taxon>eudicotyledons</taxon>
        <taxon>Gunneridae</taxon>
        <taxon>Pentapetalae</taxon>
        <taxon>rosids</taxon>
        <taxon>malvids</taxon>
        <taxon>Brassicales</taxon>
        <taxon>Brassicaceae</taxon>
        <taxon>Eutremeae</taxon>
        <taxon>Eutrema</taxon>
    </lineage>
</organism>
<gene>
    <name evidence="1" type="ORF">EUTSA_v10003472mg</name>
</gene>
<dbReference type="Gramene" id="ESQ44528">
    <property type="protein sequence ID" value="ESQ44528"/>
    <property type="gene ID" value="EUTSA_v10003472mg"/>
</dbReference>
<name>V4LXC1_EUTSA</name>
<dbReference type="EMBL" id="KI517447">
    <property type="protein sequence ID" value="ESQ44528.1"/>
    <property type="molecule type" value="Genomic_DNA"/>
</dbReference>
<keyword evidence="2" id="KW-1185">Reference proteome</keyword>
<reference evidence="1 2" key="1">
    <citation type="journal article" date="2013" name="Front. Plant Sci.">
        <title>The Reference Genome of the Halophytic Plant Eutrema salsugineum.</title>
        <authorList>
            <person name="Yang R."/>
            <person name="Jarvis D.E."/>
            <person name="Chen H."/>
            <person name="Beilstein M.A."/>
            <person name="Grimwood J."/>
            <person name="Jenkins J."/>
            <person name="Shu S."/>
            <person name="Prochnik S."/>
            <person name="Xin M."/>
            <person name="Ma C."/>
            <person name="Schmutz J."/>
            <person name="Wing R.A."/>
            <person name="Mitchell-Olds T."/>
            <person name="Schumaker K.S."/>
            <person name="Wang X."/>
        </authorList>
    </citation>
    <scope>NUCLEOTIDE SEQUENCE [LARGE SCALE GENOMIC DNA]</scope>
</reference>
<dbReference type="Proteomes" id="UP000030689">
    <property type="component" value="Unassembled WGS sequence"/>
</dbReference>
<proteinExistence type="predicted"/>